<dbReference type="GeneID" id="56461558"/>
<dbReference type="PANTHER" id="PTHR14859">
    <property type="entry name" value="CALCOFLUOR WHITE HYPERSENSITIVE PROTEIN PRECURSOR"/>
    <property type="match status" value="1"/>
</dbReference>
<dbReference type="GO" id="GO:0004519">
    <property type="term" value="F:endonuclease activity"/>
    <property type="evidence" value="ECO:0007669"/>
    <property type="project" value="UniProtKB-KW"/>
</dbReference>
<dbReference type="RefSeq" id="WP_105918145.1">
    <property type="nucleotide sequence ID" value="NZ_CP021072.1"/>
</dbReference>
<reference evidence="2 3" key="1">
    <citation type="submission" date="2018-10" db="EMBL/GenBank/DDBJ databases">
        <title>Complete genome sequences of Arcobacter cryaerophilus strains ATCC 43158 and ATCC 49615.</title>
        <authorList>
            <person name="Miller W.G."/>
            <person name="Yee E."/>
            <person name="Bono J.L."/>
        </authorList>
    </citation>
    <scope>NUCLEOTIDE SEQUENCE [LARGE SCALE GENOMIC DNA]</scope>
    <source>
        <strain evidence="2 3">ATCC 43158</strain>
    </source>
</reference>
<dbReference type="Proteomes" id="UP000273809">
    <property type="component" value="Chromosome"/>
</dbReference>
<dbReference type="Gene3D" id="3.60.10.10">
    <property type="entry name" value="Endonuclease/exonuclease/phosphatase"/>
    <property type="match status" value="1"/>
</dbReference>
<dbReference type="EMBL" id="CP032823">
    <property type="protein sequence ID" value="AYJ80463.1"/>
    <property type="molecule type" value="Genomic_DNA"/>
</dbReference>
<feature type="domain" description="Endonuclease/exonuclease/phosphatase" evidence="1">
    <location>
        <begin position="39"/>
        <end position="279"/>
    </location>
</feature>
<dbReference type="AlphaFoldDB" id="A0AAD0TU20"/>
<dbReference type="InterPro" id="IPR051916">
    <property type="entry name" value="GPI-anchor_lipid_remodeler"/>
</dbReference>
<protein>
    <submittedName>
        <fullName evidence="2">Endonuclease/exonuclease/phosphatase</fullName>
    </submittedName>
</protein>
<dbReference type="Pfam" id="PF03372">
    <property type="entry name" value="Exo_endo_phos"/>
    <property type="match status" value="1"/>
</dbReference>
<dbReference type="InterPro" id="IPR005135">
    <property type="entry name" value="Endo/exonuclease/phosphatase"/>
</dbReference>
<proteinExistence type="predicted"/>
<keyword evidence="2" id="KW-0378">Hydrolase</keyword>
<evidence type="ECO:0000259" key="1">
    <source>
        <dbReference type="Pfam" id="PF03372"/>
    </source>
</evidence>
<dbReference type="PANTHER" id="PTHR14859:SF15">
    <property type="entry name" value="ENDONUCLEASE_EXONUCLEASE_PHOSPHATASE DOMAIN-CONTAINING PROTEIN"/>
    <property type="match status" value="1"/>
</dbReference>
<sequence>MIIKIATFNLFQFCSPEFSFYTKKEKFTKEDWEEKKIWIKGQLLKIDCDIVGFQEVFSQEELKELVFECGFKEFVVSNKPKLDEKNNVYKTTTVALASKFPIKEIKKVSKSDNFTFAREPIKATLSLKNDLEINVYVAHLKSNRLNEFEYKFTKDSTLEEKKLKLDIALKNNYSLSLKQRLNEVKALHFDIKKDKLPSILLCDLNDREFSITIDALTNKRFYIKELKKDDFILFDSYDIAPKKVYNPHPEFKGFKRIPTSYFVGHGNTLDFIFVSKDLENSIKNHKVFDEHLQKNKNGTLKQSDHAQVVCEIEI</sequence>
<keyword evidence="2" id="KW-0255">Endonuclease</keyword>
<dbReference type="GO" id="GO:0016020">
    <property type="term" value="C:membrane"/>
    <property type="evidence" value="ECO:0007669"/>
    <property type="project" value="GOC"/>
</dbReference>
<dbReference type="GO" id="GO:0006506">
    <property type="term" value="P:GPI anchor biosynthetic process"/>
    <property type="evidence" value="ECO:0007669"/>
    <property type="project" value="TreeGrafter"/>
</dbReference>
<organism evidence="2 3">
    <name type="scientific">Aliarcobacter cryaerophilus ATCC 43158</name>
    <dbReference type="NCBI Taxonomy" id="1032070"/>
    <lineage>
        <taxon>Bacteria</taxon>
        <taxon>Pseudomonadati</taxon>
        <taxon>Campylobacterota</taxon>
        <taxon>Epsilonproteobacteria</taxon>
        <taxon>Campylobacterales</taxon>
        <taxon>Arcobacteraceae</taxon>
        <taxon>Aliarcobacter</taxon>
    </lineage>
</organism>
<keyword evidence="2" id="KW-0540">Nuclease</keyword>
<dbReference type="KEGG" id="acre:ACRYA_1341"/>
<name>A0AAD0TU20_9BACT</name>
<dbReference type="SUPFAM" id="SSF56219">
    <property type="entry name" value="DNase I-like"/>
    <property type="match status" value="1"/>
</dbReference>
<gene>
    <name evidence="2" type="ORF">ACRYA_1341</name>
</gene>
<dbReference type="InterPro" id="IPR036691">
    <property type="entry name" value="Endo/exonu/phosph_ase_sf"/>
</dbReference>
<evidence type="ECO:0000313" key="3">
    <source>
        <dbReference type="Proteomes" id="UP000273809"/>
    </source>
</evidence>
<evidence type="ECO:0000313" key="2">
    <source>
        <dbReference type="EMBL" id="AYJ80463.1"/>
    </source>
</evidence>
<accession>A0AAD0TU20</accession>